<organism evidence="2">
    <name type="scientific">Aspergillus arachidicola</name>
    <dbReference type="NCBI Taxonomy" id="656916"/>
    <lineage>
        <taxon>Eukaryota</taxon>
        <taxon>Fungi</taxon>
        <taxon>Dikarya</taxon>
        <taxon>Ascomycota</taxon>
        <taxon>Pezizomycotina</taxon>
        <taxon>Eurotiomycetes</taxon>
        <taxon>Eurotiomycetidae</taxon>
        <taxon>Eurotiales</taxon>
        <taxon>Aspergillaceae</taxon>
        <taxon>Aspergillus</taxon>
        <taxon>Aspergillus subgen. Circumdati</taxon>
    </lineage>
</organism>
<evidence type="ECO:0000256" key="1">
    <source>
        <dbReference type="SAM" id="MobiDB-lite"/>
    </source>
</evidence>
<proteinExistence type="predicted"/>
<feature type="compositionally biased region" description="Polar residues" evidence="1">
    <location>
        <begin position="168"/>
        <end position="180"/>
    </location>
</feature>
<reference evidence="2" key="1">
    <citation type="submission" date="2019-04" db="EMBL/GenBank/DDBJ databases">
        <title>Friends and foes A comparative genomics study of 23 Aspergillus species from section Flavi.</title>
        <authorList>
            <consortium name="DOE Joint Genome Institute"/>
            <person name="Kjaerbolling I."/>
            <person name="Vesth T."/>
            <person name="Frisvad J.C."/>
            <person name="Nybo J.L."/>
            <person name="Theobald S."/>
            <person name="Kildgaard S."/>
            <person name="Isbrandt T."/>
            <person name="Kuo A."/>
            <person name="Sato A."/>
            <person name="Lyhne E.K."/>
            <person name="Kogle M.E."/>
            <person name="Wiebenga A."/>
            <person name="Kun R.S."/>
            <person name="Lubbers R.J."/>
            <person name="Makela M.R."/>
            <person name="Barry K."/>
            <person name="Chovatia M."/>
            <person name="Clum A."/>
            <person name="Daum C."/>
            <person name="Haridas S."/>
            <person name="He G."/>
            <person name="LaButti K."/>
            <person name="Lipzen A."/>
            <person name="Mondo S."/>
            <person name="Riley R."/>
            <person name="Salamov A."/>
            <person name="Simmons B.A."/>
            <person name="Magnuson J.K."/>
            <person name="Henrissat B."/>
            <person name="Mortensen U.H."/>
            <person name="Larsen T.O."/>
            <person name="Devries R.P."/>
            <person name="Grigoriev I.V."/>
            <person name="Machida M."/>
            <person name="Baker S.E."/>
            <person name="Andersen M.R."/>
        </authorList>
    </citation>
    <scope>NUCLEOTIDE SEQUENCE</scope>
    <source>
        <strain evidence="2">CBS 117612</strain>
    </source>
</reference>
<feature type="compositionally biased region" description="Polar residues" evidence="1">
    <location>
        <begin position="93"/>
        <end position="102"/>
    </location>
</feature>
<name>A0A5N6XRD7_9EURO</name>
<protein>
    <submittedName>
        <fullName evidence="2">Uncharacterized protein</fullName>
    </submittedName>
</protein>
<gene>
    <name evidence="2" type="ORF">BDV24DRAFT_170488</name>
</gene>
<evidence type="ECO:0000313" key="2">
    <source>
        <dbReference type="EMBL" id="KAE8334160.1"/>
    </source>
</evidence>
<dbReference type="OrthoDB" id="4506111at2759"/>
<dbReference type="AlphaFoldDB" id="A0A5N6XRD7"/>
<feature type="region of interest" description="Disordered" evidence="1">
    <location>
        <begin position="57"/>
        <end position="119"/>
    </location>
</feature>
<feature type="region of interest" description="Disordered" evidence="1">
    <location>
        <begin position="145"/>
        <end position="181"/>
    </location>
</feature>
<sequence length="452" mass="50649">MSSSCVLSSRITAYVNAWESQTYPELGCGMWRSYRSSLIELSDGGPHKIVIVKMSKSPVESHKPNSKTDSQLFSGSEGPEVQHVEIASGLGTGSRSNPNTPFDMSDERQLYSRTPPPSRTLANARAALQQLVLKSRYDSSYMPLEDYGPQGSINLPTQPPPARVVDQSDVSNTRKSSSHSADFDARYAQENALPAISFGINAPMPRWRIERIHPLLARGSPALRWVFDAGTDFARFGWSDDMVYEYAYRWLEESLGYSSFRRYARSKILNGHGEDPLPTLPPAPSTCYFQSWSQSSGTNGSWYTHADYGRSQIAWPIAPRQPTLTDQQFSGNHGIYNNHMFDFEPSEGCNDTDLELGRHKPTHKLRKTSTDEDQPMQFNSKFVTEQLVSTFASRQSTHHISIVQSGQNVGTKLEGIPNADEFLWKLVRDTQQAKLVPGYIELLGLVLERVDQ</sequence>
<dbReference type="Proteomes" id="UP000325558">
    <property type="component" value="Unassembled WGS sequence"/>
</dbReference>
<dbReference type="EMBL" id="ML737368">
    <property type="protein sequence ID" value="KAE8334160.1"/>
    <property type="molecule type" value="Genomic_DNA"/>
</dbReference>
<accession>A0A5N6XRD7</accession>